<evidence type="ECO:0000313" key="8">
    <source>
        <dbReference type="EMBL" id="KAK4468169.1"/>
    </source>
</evidence>
<protein>
    <recommendedName>
        <fullName evidence="10">Ig-like domain-containing protein</fullName>
    </recommendedName>
</protein>
<dbReference type="EMBL" id="JALJAT010000007">
    <property type="protein sequence ID" value="KAK4468169.1"/>
    <property type="molecule type" value="Genomic_DNA"/>
</dbReference>
<proteinExistence type="predicted"/>
<evidence type="ECO:0000256" key="5">
    <source>
        <dbReference type="SAM" id="Phobius"/>
    </source>
</evidence>
<dbReference type="GO" id="GO:0015918">
    <property type="term" value="P:sterol transport"/>
    <property type="evidence" value="ECO:0007669"/>
    <property type="project" value="TreeGrafter"/>
</dbReference>
<evidence type="ECO:0000259" key="7">
    <source>
        <dbReference type="Pfam" id="PF22314"/>
    </source>
</evidence>
<accession>A0AAE1Z7A7</accession>
<dbReference type="Pfam" id="PF22314">
    <property type="entry name" value="NPC1_MLD"/>
    <property type="match status" value="1"/>
</dbReference>
<organism evidence="8 9">
    <name type="scientific">Schistosoma mekongi</name>
    <name type="common">Parasitic worm</name>
    <dbReference type="NCBI Taxonomy" id="38744"/>
    <lineage>
        <taxon>Eukaryota</taxon>
        <taxon>Metazoa</taxon>
        <taxon>Spiralia</taxon>
        <taxon>Lophotrochozoa</taxon>
        <taxon>Platyhelminthes</taxon>
        <taxon>Trematoda</taxon>
        <taxon>Digenea</taxon>
        <taxon>Strigeidida</taxon>
        <taxon>Schistosomatoidea</taxon>
        <taxon>Schistosomatidae</taxon>
        <taxon>Schistosoma</taxon>
    </lineage>
</organism>
<dbReference type="GO" id="GO:0030299">
    <property type="term" value="P:intestinal cholesterol absorption"/>
    <property type="evidence" value="ECO:0007669"/>
    <property type="project" value="TreeGrafter"/>
</dbReference>
<dbReference type="GO" id="GO:0005886">
    <property type="term" value="C:plasma membrane"/>
    <property type="evidence" value="ECO:0007669"/>
    <property type="project" value="TreeGrafter"/>
</dbReference>
<dbReference type="GO" id="GO:0042632">
    <property type="term" value="P:cholesterol homeostasis"/>
    <property type="evidence" value="ECO:0007669"/>
    <property type="project" value="TreeGrafter"/>
</dbReference>
<evidence type="ECO:0000256" key="2">
    <source>
        <dbReference type="ARBA" id="ARBA00022692"/>
    </source>
</evidence>
<dbReference type="Pfam" id="PF16414">
    <property type="entry name" value="NPC1_N"/>
    <property type="match status" value="1"/>
</dbReference>
<sequence length="1498" mass="167799">MKNFTGHEQRCTRNPELYRLLRLTAVVELVILLFFCSTIECCKPNADGQFTSLELGSASNVTAVVGSDVYFICCGGLRWTYEDENEYTSREIGPHPYALIGSSKASPNLNLDKGLATGVSGSSNTNSAKDSGNLQNTIPTTVYTMYDDKGRLILRLDNVDMQDMGHYKCHGQTSSLDAYLVVANKNYPEEPHNKTLPNSGSMLPHYVMFSSDQLDNVKLICPLVGLQKVKSWLWREPVLPSSTEYAQLPQGRPPSRTVTAIKPGLHEGKHVEIGPDLSWARIVDPLSPEAPVKLWCQFIMPSPWAGKDPIVAYYEIDWELYEPISPQIYILPGDKELNFDEINQNFSKSILPNQQLTSQDQHAFHAYSINAQIDESIQLSNSKHQNKSILLLENKPARIACRFRSIPLAGIPNSQSNSLRLQNVYWYRNGQSVHVPPFYVDNSLITPYGLSILSVRAYPTIFNFSQISNEQKVSFTSIDKYKLPIEHLTCSIISQVKETPIYRVTTNASLQTEIILVPRIIHTELLSAERRLEDAIKLTCTTMANGPPNMRIDFASTDKPSTSNGLTQWESLKPRYGLNIRPRQVDPNNPIIHRLVIDISGKFLFVSRYNIFMKHFIIVYTYIGETQAIGHVLVHSEPQLELISSGYNYFLGHKPWKASCIVKGYPLAGQYLNNPSNVINQQMNYDNSMRSSDSINSKQNIDYDGVSEFKQKTDINQPMHSNTTSVRMKIFNIDGEPLDRVEINQIDYISGKFTGINATYEVHMNQRYGREAIVRCEYTHTDNRTIYREIFLREATKPTAPNITVLCTGPRAVVFGITNPKLKPDNMLTERIVTQKVIFAPANTFHLSSTLASLSVYLDSEGQPSASPANDNDPLDKTILTSISAQPQTAVVPVKGLIPDTEYVFEWSSGNEFGLNVMIQFTLWTKKLETAPTIKNIVFLSPTSQYLRFYTFLGDPCPYEGGARPELSDLLVRYRLAKSNSTYDPTQLIGFGDWSDVEVCKNLVTTSAVGINYANNNDNSNNNVNDNFSTEEDEYTGIKWAGDNPIPCEILIPNTQTIYEAYFFFLRVYFVSGDCIWYGICESSDPVHPRYCSYNGTAKALSNDGFKLLSRLCPNYAVGNSKVCCDESQLEFFSLSASLAAMLLKRCPACFANFRLLFCAMTCDPNQAQFITPVINGKLVESITYTLTDHMADTFFNSCKEVTFGSGRAISLMCGTADCTRQLLLENLGKSTGGGRSPFDIHFNVVNSLAYRNDPNIRPFDSPAYQCNKPVPKRASDPGGSACSCVDCSSSCSSAPQDLPPQPSKPKEIFGIDVWLFSGYIIFSVLTITFATYCIIKLVYNYDNASVCSCCTSASDKERLIHHQHQQTESQQANRICLLAYLTAYFNRILTKMFRSLGGIIAHHPLIVLVISLVVILILSGGFVFLQVTTDPVELWSGKESRSRLEKNYFDQQFGPFYRIEQIIIRPKNSSNFTHKALGDASGDALFGAGLNKDFLLK</sequence>
<keyword evidence="2 5" id="KW-0812">Transmembrane</keyword>
<reference evidence="8" key="1">
    <citation type="submission" date="2022-04" db="EMBL/GenBank/DDBJ databases">
        <authorList>
            <person name="Xu L."/>
            <person name="Lv Z."/>
        </authorList>
    </citation>
    <scope>NUCLEOTIDE SEQUENCE</scope>
    <source>
        <strain evidence="8">LV_2022a</strain>
    </source>
</reference>
<keyword evidence="3 5" id="KW-1133">Transmembrane helix</keyword>
<feature type="transmembrane region" description="Helical" evidence="5">
    <location>
        <begin position="1406"/>
        <end position="1426"/>
    </location>
</feature>
<evidence type="ECO:0008006" key="10">
    <source>
        <dbReference type="Google" id="ProtNLM"/>
    </source>
</evidence>
<feature type="domain" description="NPC1 middle luminal" evidence="7">
    <location>
        <begin position="1447"/>
        <end position="1497"/>
    </location>
</feature>
<evidence type="ECO:0000256" key="4">
    <source>
        <dbReference type="ARBA" id="ARBA00023136"/>
    </source>
</evidence>
<gene>
    <name evidence="8" type="ORF">MN116_008332</name>
</gene>
<comment type="caution">
    <text evidence="8">The sequence shown here is derived from an EMBL/GenBank/DDBJ whole genome shotgun (WGS) entry which is preliminary data.</text>
</comment>
<feature type="non-terminal residue" evidence="8">
    <location>
        <position position="1"/>
    </location>
</feature>
<evidence type="ECO:0000256" key="1">
    <source>
        <dbReference type="ARBA" id="ARBA00004141"/>
    </source>
</evidence>
<reference evidence="8" key="2">
    <citation type="journal article" date="2023" name="Infect Dis Poverty">
        <title>Chromosome-scale genome of the human blood fluke Schistosoma mekongi and its implications for public health.</title>
        <authorList>
            <person name="Zhou M."/>
            <person name="Xu L."/>
            <person name="Xu D."/>
            <person name="Chen W."/>
            <person name="Khan J."/>
            <person name="Hu Y."/>
            <person name="Huang H."/>
            <person name="Wei H."/>
            <person name="Zhang Y."/>
            <person name="Chusongsang P."/>
            <person name="Tanasarnprasert K."/>
            <person name="Hu X."/>
            <person name="Limpanont Y."/>
            <person name="Lv Z."/>
        </authorList>
    </citation>
    <scope>NUCLEOTIDE SEQUENCE</scope>
    <source>
        <strain evidence="8">LV_2022a</strain>
    </source>
</reference>
<evidence type="ECO:0000256" key="3">
    <source>
        <dbReference type="ARBA" id="ARBA00022989"/>
    </source>
</evidence>
<keyword evidence="9" id="KW-1185">Reference proteome</keyword>
<dbReference type="PANTHER" id="PTHR45727:SF2">
    <property type="entry name" value="NPC INTRACELLULAR CHOLESTEROL TRANSPORTER 1"/>
    <property type="match status" value="1"/>
</dbReference>
<dbReference type="PANTHER" id="PTHR45727">
    <property type="entry name" value="NPC INTRACELLULAR CHOLESTEROL TRANSPORTER 1"/>
    <property type="match status" value="1"/>
</dbReference>
<dbReference type="GO" id="GO:0015485">
    <property type="term" value="F:cholesterol binding"/>
    <property type="evidence" value="ECO:0007669"/>
    <property type="project" value="TreeGrafter"/>
</dbReference>
<evidence type="ECO:0000259" key="6">
    <source>
        <dbReference type="Pfam" id="PF16414"/>
    </source>
</evidence>
<dbReference type="InterPro" id="IPR032190">
    <property type="entry name" value="NPC1_N"/>
</dbReference>
<comment type="subcellular location">
    <subcellularLocation>
        <location evidence="1">Membrane</location>
        <topology evidence="1">Multi-pass membrane protein</topology>
    </subcellularLocation>
</comment>
<name>A0AAE1Z7A7_SCHME</name>
<dbReference type="Proteomes" id="UP001292079">
    <property type="component" value="Unassembled WGS sequence"/>
</dbReference>
<feature type="domain" description="Niemann-Pick C1 N-terminal" evidence="6">
    <location>
        <begin position="1073"/>
        <end position="1313"/>
    </location>
</feature>
<feature type="transmembrane region" description="Helical" evidence="5">
    <location>
        <begin position="1314"/>
        <end position="1336"/>
    </location>
</feature>
<evidence type="ECO:0000313" key="9">
    <source>
        <dbReference type="Proteomes" id="UP001292079"/>
    </source>
</evidence>
<dbReference type="InterPro" id="IPR053956">
    <property type="entry name" value="NPC1_MLD"/>
</dbReference>
<keyword evidence="4 5" id="KW-0472">Membrane</keyword>